<dbReference type="EMBL" id="CP053710">
    <property type="protein sequence ID" value="QKE93421.1"/>
    <property type="molecule type" value="Genomic_DNA"/>
</dbReference>
<dbReference type="KEGG" id="lck:HN018_24865"/>
<name>A0A6M8HZA6_9PROT</name>
<dbReference type="AlphaFoldDB" id="A0A6M8HZA6"/>
<sequence>MARIVDDADARGDAPVRQLNVFQIWPFAVGMLIEAGFVPVNKHRQVALYKPASNSGSDLMLARLATLREKAALLDTSEIPDLTDM</sequence>
<keyword evidence="2" id="KW-1185">Reference proteome</keyword>
<dbReference type="RefSeq" id="WP_171834384.1">
    <property type="nucleotide sequence ID" value="NZ_CP053710.1"/>
</dbReference>
<organism evidence="1 2">
    <name type="scientific">Lichenicola cladoniae</name>
    <dbReference type="NCBI Taxonomy" id="1484109"/>
    <lineage>
        <taxon>Bacteria</taxon>
        <taxon>Pseudomonadati</taxon>
        <taxon>Pseudomonadota</taxon>
        <taxon>Alphaproteobacteria</taxon>
        <taxon>Acetobacterales</taxon>
        <taxon>Acetobacteraceae</taxon>
        <taxon>Lichenicola</taxon>
    </lineage>
</organism>
<evidence type="ECO:0000313" key="1">
    <source>
        <dbReference type="EMBL" id="QKE93421.1"/>
    </source>
</evidence>
<gene>
    <name evidence="1" type="ORF">HN018_24865</name>
</gene>
<reference evidence="1 2" key="1">
    <citation type="journal article" date="2014" name="World J. Microbiol. Biotechnol.">
        <title>Biodiversity and physiological characteristics of Antarctic and Arctic lichens-associated bacteria.</title>
        <authorList>
            <person name="Lee Y.M."/>
            <person name="Kim E.H."/>
            <person name="Lee H.K."/>
            <person name="Hong S.G."/>
        </authorList>
    </citation>
    <scope>NUCLEOTIDE SEQUENCE [LARGE SCALE GENOMIC DNA]</scope>
    <source>
        <strain evidence="1 2">PAMC 26569</strain>
        <plasmid evidence="1">unnamed2</plasmid>
    </source>
</reference>
<geneLocation type="plasmid" evidence="1 2">
    <name>unnamed2</name>
</geneLocation>
<proteinExistence type="predicted"/>
<keyword evidence="1" id="KW-0614">Plasmid</keyword>
<evidence type="ECO:0000313" key="2">
    <source>
        <dbReference type="Proteomes" id="UP000500767"/>
    </source>
</evidence>
<dbReference type="Proteomes" id="UP000500767">
    <property type="component" value="Plasmid unnamed2"/>
</dbReference>
<accession>A0A6M8HZA6</accession>
<protein>
    <submittedName>
        <fullName evidence="1">Uncharacterized protein</fullName>
    </submittedName>
</protein>